<dbReference type="FunFam" id="2.30.130.30:FF:000006">
    <property type="entry name" value="Putative_zinc_finger_motif_-_C2HC5-type /ASCH_domain_containing_protein_-_putative"/>
    <property type="match status" value="1"/>
</dbReference>
<evidence type="ECO:0008006" key="8">
    <source>
        <dbReference type="Google" id="ProtNLM"/>
    </source>
</evidence>
<evidence type="ECO:0000259" key="5">
    <source>
        <dbReference type="Pfam" id="PF23135"/>
    </source>
</evidence>
<evidence type="ECO:0000313" key="7">
    <source>
        <dbReference type="Proteomes" id="UP000318571"/>
    </source>
</evidence>
<dbReference type="GO" id="GO:0008270">
    <property type="term" value="F:zinc ion binding"/>
    <property type="evidence" value="ECO:0007669"/>
    <property type="project" value="InterPro"/>
</dbReference>
<organism evidence="6 7">
    <name type="scientific">Tigriopus californicus</name>
    <name type="common">Marine copepod</name>
    <dbReference type="NCBI Taxonomy" id="6832"/>
    <lineage>
        <taxon>Eukaryota</taxon>
        <taxon>Metazoa</taxon>
        <taxon>Ecdysozoa</taxon>
        <taxon>Arthropoda</taxon>
        <taxon>Crustacea</taxon>
        <taxon>Multicrustacea</taxon>
        <taxon>Hexanauplia</taxon>
        <taxon>Copepoda</taxon>
        <taxon>Harpacticoida</taxon>
        <taxon>Harpacticidae</taxon>
        <taxon>Tigriopus</taxon>
    </lineage>
</organism>
<protein>
    <recommendedName>
        <fullName evidence="8">ASCH domain-containing protein</fullName>
    </recommendedName>
</protein>
<gene>
    <name evidence="6" type="ORF">TCAL_05511</name>
</gene>
<evidence type="ECO:0000256" key="1">
    <source>
        <dbReference type="SAM" id="MobiDB-lite"/>
    </source>
</evidence>
<dbReference type="InterPro" id="IPR007374">
    <property type="entry name" value="ASCH_domain"/>
</dbReference>
<comment type="caution">
    <text evidence="6">The sequence shown here is derived from an EMBL/GenBank/DDBJ whole genome shotgun (WGS) entry which is preliminary data.</text>
</comment>
<feature type="domain" description="TRIP4/RQT4 C2HC5-type zinc finger" evidence="3">
    <location>
        <begin position="136"/>
        <end position="181"/>
    </location>
</feature>
<dbReference type="Proteomes" id="UP000318571">
    <property type="component" value="Chromosome 4"/>
</dbReference>
<evidence type="ECO:0000313" key="6">
    <source>
        <dbReference type="EMBL" id="TRY66963.1"/>
    </source>
</evidence>
<accession>A0A553NND3</accession>
<dbReference type="Pfam" id="PF23135">
    <property type="entry name" value="TRI4_N"/>
    <property type="match status" value="1"/>
</dbReference>
<dbReference type="EMBL" id="VCGU01000011">
    <property type="protein sequence ID" value="TRY66963.1"/>
    <property type="molecule type" value="Genomic_DNA"/>
</dbReference>
<proteinExistence type="predicted"/>
<keyword evidence="7" id="KW-1185">Reference proteome</keyword>
<dbReference type="Gene3D" id="2.30.130.30">
    <property type="entry name" value="Hypothetical protein"/>
    <property type="match status" value="1"/>
</dbReference>
<dbReference type="InterPro" id="IPR056994">
    <property type="entry name" value="TRI4_N"/>
</dbReference>
<evidence type="ECO:0000259" key="3">
    <source>
        <dbReference type="Pfam" id="PF06221"/>
    </source>
</evidence>
<dbReference type="InterPro" id="IPR015947">
    <property type="entry name" value="PUA-like_sf"/>
</dbReference>
<dbReference type="STRING" id="6832.A0A553NND3"/>
<reference evidence="6 7" key="1">
    <citation type="journal article" date="2018" name="Nat. Ecol. Evol.">
        <title>Genomic signatures of mitonuclear coevolution across populations of Tigriopus californicus.</title>
        <authorList>
            <person name="Barreto F.S."/>
            <person name="Watson E.T."/>
            <person name="Lima T.G."/>
            <person name="Willett C.S."/>
            <person name="Edmands S."/>
            <person name="Li W."/>
            <person name="Burton R.S."/>
        </authorList>
    </citation>
    <scope>NUCLEOTIDE SEQUENCE [LARGE SCALE GENOMIC DNA]</scope>
    <source>
        <strain evidence="6 7">San Diego</strain>
    </source>
</reference>
<dbReference type="Pfam" id="PF04266">
    <property type="entry name" value="ASCH"/>
    <property type="match status" value="1"/>
</dbReference>
<dbReference type="GO" id="GO:0180022">
    <property type="term" value="C:RQC-trigger complex"/>
    <property type="evidence" value="ECO:0007669"/>
    <property type="project" value="InterPro"/>
</dbReference>
<dbReference type="AlphaFoldDB" id="A0A553NND3"/>
<dbReference type="PANTHER" id="PTHR12963:SF4">
    <property type="entry name" value="ACTIVATING SIGNAL COINTEGRATOR 1"/>
    <property type="match status" value="1"/>
</dbReference>
<sequence>MPVKSALSTWLDNALSEALGFPATSEITEYILSFETVDEQVDYLKEILDLSNSVHAQIIVEFQSRIGPPAPPQGGPVALKAYKKAAEPEEFKGTGKKSAKNKNDDIGKGQKGKTKYVSLYSKDGVAKDMIMRQGRHPCECQTLKHALVNNCTDCGRIVCEQEGSGPCMFCGSLVCTKEEQEVLNRNSRKSDQLLKKLLTNPVEDQSKALAEQRKNQLLEYDKNSEKRTKVIDDESDYFSVDSDKWLSHEQRDKLRKREQELRDKRHGSRLNRKITFDFAGRRVVEEDSGLANYDPSQDKIVQDIMKLGPSQSHFVQQIQHKTLTDGDGVVNPNIKIPRPMRENPRKIVRETFLPNRIQDKELQVMSDGGFCMTMHQPYASLLVCGIKKDEGRTWYSAHRGRLWIHAASRPPAEQEINEIHDMYKMFHGASPITFPSSYPTSCLLGSVDVDEILSQEDYRDKYPRGESSSPFVFVCSNPQELLVKFPMSGQHKIYKLDPGVHQSAKKAVKKAPVEI</sequence>
<evidence type="ECO:0000259" key="2">
    <source>
        <dbReference type="Pfam" id="PF04266"/>
    </source>
</evidence>
<dbReference type="GO" id="GO:0005634">
    <property type="term" value="C:nucleus"/>
    <property type="evidence" value="ECO:0007669"/>
    <property type="project" value="InterPro"/>
</dbReference>
<name>A0A553NND3_TIGCA</name>
<dbReference type="Pfam" id="PF23134">
    <property type="entry name" value="TRIP4_3rd"/>
    <property type="match status" value="1"/>
</dbReference>
<dbReference type="GO" id="GO:0072344">
    <property type="term" value="P:rescue of stalled ribosome"/>
    <property type="evidence" value="ECO:0007669"/>
    <property type="project" value="InterPro"/>
</dbReference>
<feature type="region of interest" description="Disordered" evidence="1">
    <location>
        <begin position="90"/>
        <end position="111"/>
    </location>
</feature>
<evidence type="ECO:0000259" key="4">
    <source>
        <dbReference type="Pfam" id="PF23134"/>
    </source>
</evidence>
<dbReference type="PANTHER" id="PTHR12963">
    <property type="entry name" value="THYROID RECEPTOR INTERACTING PROTEIN RELATED"/>
    <property type="match status" value="1"/>
</dbReference>
<dbReference type="Pfam" id="PF06221">
    <property type="entry name" value="zf-C2HC5"/>
    <property type="match status" value="1"/>
</dbReference>
<dbReference type="SUPFAM" id="SSF88697">
    <property type="entry name" value="PUA domain-like"/>
    <property type="match status" value="1"/>
</dbReference>
<dbReference type="InterPro" id="IPR009349">
    <property type="entry name" value="TRIP4/RQT4_C2HC5_Znf"/>
</dbReference>
<dbReference type="InterPro" id="IPR056993">
    <property type="entry name" value="TRIP4_3rd_dom"/>
</dbReference>
<feature type="domain" description="Activating signal cointegrator 1 N-terminal" evidence="5">
    <location>
        <begin position="7"/>
        <end position="66"/>
    </location>
</feature>
<dbReference type="InterPro" id="IPR039128">
    <property type="entry name" value="TRIP4-like"/>
</dbReference>
<feature type="domain" description="ASCH" evidence="2">
    <location>
        <begin position="372"/>
        <end position="453"/>
    </location>
</feature>
<dbReference type="CDD" id="cd06554">
    <property type="entry name" value="ASCH_ASC-1_like"/>
    <property type="match status" value="1"/>
</dbReference>
<dbReference type="OMA" id="CGDPVHT"/>
<feature type="domain" description="Activating signal cointegrator 1 third" evidence="4">
    <location>
        <begin position="233"/>
        <end position="286"/>
    </location>
</feature>